<evidence type="ECO:0000256" key="6">
    <source>
        <dbReference type="SAM" id="Phobius"/>
    </source>
</evidence>
<dbReference type="PANTHER" id="PTHR45527">
    <property type="entry name" value="NONRIBOSOMAL PEPTIDE SYNTHETASE"/>
    <property type="match status" value="1"/>
</dbReference>
<keyword evidence="2" id="KW-0597">Phosphoprotein</keyword>
<dbReference type="InterPro" id="IPR020806">
    <property type="entry name" value="PKS_PP-bd"/>
</dbReference>
<keyword evidence="3" id="KW-0808">Transferase</keyword>
<dbReference type="GO" id="GO:0043041">
    <property type="term" value="P:amino acid activation for nonribosomal peptide biosynthetic process"/>
    <property type="evidence" value="ECO:0007669"/>
    <property type="project" value="TreeGrafter"/>
</dbReference>
<dbReference type="Gene3D" id="3.30.300.30">
    <property type="match status" value="1"/>
</dbReference>
<dbReference type="CDD" id="cd05930">
    <property type="entry name" value="A_NRPS"/>
    <property type="match status" value="1"/>
</dbReference>
<evidence type="ECO:0000256" key="4">
    <source>
        <dbReference type="ARBA" id="ARBA00022737"/>
    </source>
</evidence>
<dbReference type="SUPFAM" id="SSF56801">
    <property type="entry name" value="Acetyl-CoA synthetase-like"/>
    <property type="match status" value="1"/>
</dbReference>
<feature type="region of interest" description="Disordered" evidence="5">
    <location>
        <begin position="1307"/>
        <end position="1342"/>
    </location>
</feature>
<feature type="compositionally biased region" description="Low complexity" evidence="5">
    <location>
        <begin position="22"/>
        <end position="34"/>
    </location>
</feature>
<dbReference type="InterPro" id="IPR045851">
    <property type="entry name" value="AMP-bd_C_sf"/>
</dbReference>
<dbReference type="Pfam" id="PF00550">
    <property type="entry name" value="PP-binding"/>
    <property type="match status" value="1"/>
</dbReference>
<dbReference type="SMART" id="SM00823">
    <property type="entry name" value="PKS_PP"/>
    <property type="match status" value="1"/>
</dbReference>
<protein>
    <submittedName>
        <fullName evidence="7">Probable non-ribosomal peptide synthase</fullName>
    </submittedName>
</protein>
<accession>A0A0U0ZWE1</accession>
<dbReference type="InterPro" id="IPR012728">
    <property type="entry name" value="Pls/PosA_C"/>
</dbReference>
<dbReference type="PROSITE" id="PS00101">
    <property type="entry name" value="HEXAPEP_TRANSFERASES"/>
    <property type="match status" value="1"/>
</dbReference>
<sequence length="1342" mass="141780">MTGPDESPMSRAHQEAPDSAPEHAPQPVAQQAPAHPVPPQYLLGRSAPAARTLIDILYATAAENPDAPAIDDGTIQLTYSELIVDMEASVEWLGARGIGRGDRVGIRMPSGSYSLYVAILATLAAGAAYVPVDADDPDERAALVFGEAQVAAVITPGGLVRGPGSSRGWRAAKPTPRDDAWIIFTSGSTGTPKGVAVTHRNAAAFVDAEAQMFLQDNPIGPDDRVLAGLSVAFDASCEEMWLAWRYGACLVPAPRSLVRSGMDLGPWLVSRDVTVVSTVPTLAALWPAEALEAVRLLIFGGEACPPDLAERLATGEDGAAREVWNTYGPTEATVVACAARLDGVSPVSIGLPLPGWDLAVVDPQGNQVGYGEVGELVIGGIGLAKYLDPDKDAEKYAPLDTLGWSRAYRSGDLVRLEPDGLYFQGRADDQVKVGGRRIELGEVDAALVNLPGVSAGAAAVRKTASGTPLLVGYIASADPNFDIAAARASLAESLPAALVPRLVKLDELPTRTSGKVDRNALPWPPPGAGADDEAPELGGTMGWLAGLWRDILAAPVDGPEADFFALGGGSLSAAQLVAALRQRYPQVTVANLYDQPRLGSLATYLDELAPPVEVEPRVVKPVPRLAELAQLVATLPLTTLTGLQWATWLALANNVFATFSGVPWLVTVNWWVLLAAFVLFITPLGRMSITVIGARLLLSGVKPGTYERGGSVHLRVWIADRLATASGAENLSGAPWMVYYARALGARVGNGVDLHSSPPVTGWLELGDRSSVEPEVDLSGHWVDGDKFHVGPIVIGDDATVGARTTLLPGAVVGKNADVAPASGVVGRVKNGQYWKGSPAVKSGKARHPWPDYRPPRAGQWVPIYGLTSILLGGLPLLALAAGLAVVAYGIRDAATICGAVIPALMWTPAAALVSVVVYAAITVVLVRLLSLGVHEGYHPVRSRQGWQLWATERLMDAARNYLFPIYASQLTPWWLRILGAKIGKDTEISTALLVPKFTEVDDGAFLADDTMVASYELGGGWIHIAKARIGKRAFLGNSGITQPGRKVPNDALVAVLSATPHKAKSGSSWIGSPPKRLRRKADGADSTLTFEPPFRLKVMRGIVETCRIIPIIVTFGIGVGVLLTLQNIAIRFNFWVAGALSGVVLLIAGAVAGVVSVVAKWLVVGRTKAVEKPLWSSFVWRNEVADTFVETVAAVWFARAASGTIMQNWWLRGLGAKIGRGVWCETYWLPEADLVTLGRGATVNRGCVVQTHLFHDRIMRMDTVVLGEGATLGPHCVALPAAELGAGATVGPASLVVRGDVVPPSTRWQGNPISPWGKLDPMAPKKPKSGKVSPNRNSGAA</sequence>
<dbReference type="InterPro" id="IPR011004">
    <property type="entry name" value="Trimer_LpxA-like_sf"/>
</dbReference>
<dbReference type="Pfam" id="PF00501">
    <property type="entry name" value="AMP-binding"/>
    <property type="match status" value="1"/>
</dbReference>
<dbReference type="RefSeq" id="WP_016341727.1">
    <property type="nucleotide sequence ID" value="NZ_AP022621.1"/>
</dbReference>
<dbReference type="PROSITE" id="PS50075">
    <property type="entry name" value="CARRIER"/>
    <property type="match status" value="1"/>
</dbReference>
<dbReference type="PANTHER" id="PTHR45527:SF1">
    <property type="entry name" value="FATTY ACID SYNTHASE"/>
    <property type="match status" value="1"/>
</dbReference>
<keyword evidence="6" id="KW-0472">Membrane</keyword>
<evidence type="ECO:0000313" key="7">
    <source>
        <dbReference type="EMBL" id="CPV73967.1"/>
    </source>
</evidence>
<feature type="compositionally biased region" description="Polar residues" evidence="5">
    <location>
        <begin position="1333"/>
        <end position="1342"/>
    </location>
</feature>
<dbReference type="SUPFAM" id="SSF47336">
    <property type="entry name" value="ACP-like"/>
    <property type="match status" value="1"/>
</dbReference>
<dbReference type="GO" id="GO:0031177">
    <property type="term" value="F:phosphopantetheine binding"/>
    <property type="evidence" value="ECO:0007669"/>
    <property type="project" value="InterPro"/>
</dbReference>
<gene>
    <name evidence="7" type="primary">grsA</name>
    <name evidence="7" type="ORF">ERS075579_05380</name>
</gene>
<dbReference type="SUPFAM" id="SSF51161">
    <property type="entry name" value="Trimeric LpxA-like enzymes"/>
    <property type="match status" value="3"/>
</dbReference>
<dbReference type="GO" id="GO:0005737">
    <property type="term" value="C:cytoplasm"/>
    <property type="evidence" value="ECO:0007669"/>
    <property type="project" value="TreeGrafter"/>
</dbReference>
<keyword evidence="6" id="KW-1133">Transmembrane helix</keyword>
<dbReference type="NCBIfam" id="TIGR01733">
    <property type="entry name" value="AA-adenyl-dom"/>
    <property type="match status" value="1"/>
</dbReference>
<dbReference type="InterPro" id="IPR042099">
    <property type="entry name" value="ANL_N_sf"/>
</dbReference>
<proteinExistence type="predicted"/>
<organism evidence="7 8">
    <name type="scientific">Mycobacteroides abscessus</name>
    <dbReference type="NCBI Taxonomy" id="36809"/>
    <lineage>
        <taxon>Bacteria</taxon>
        <taxon>Bacillati</taxon>
        <taxon>Actinomycetota</taxon>
        <taxon>Actinomycetes</taxon>
        <taxon>Mycobacteriales</taxon>
        <taxon>Mycobacteriaceae</taxon>
        <taxon>Mycobacteroides</taxon>
    </lineage>
</organism>
<dbReference type="Gene3D" id="3.40.50.12780">
    <property type="entry name" value="N-terminal domain of ligase-like"/>
    <property type="match status" value="1"/>
</dbReference>
<dbReference type="PROSITE" id="PS00455">
    <property type="entry name" value="AMP_BINDING"/>
    <property type="match status" value="1"/>
</dbReference>
<dbReference type="InterPro" id="IPR000873">
    <property type="entry name" value="AMP-dep_synth/lig_dom"/>
</dbReference>
<dbReference type="InterPro" id="IPR010071">
    <property type="entry name" value="AA_adenyl_dom"/>
</dbReference>
<evidence type="ECO:0000256" key="3">
    <source>
        <dbReference type="ARBA" id="ARBA00022679"/>
    </source>
</evidence>
<keyword evidence="6" id="KW-0812">Transmembrane</keyword>
<feature type="transmembrane region" description="Helical" evidence="6">
    <location>
        <begin position="864"/>
        <end position="891"/>
    </location>
</feature>
<feature type="transmembrane region" description="Helical" evidence="6">
    <location>
        <begin position="911"/>
        <end position="934"/>
    </location>
</feature>
<dbReference type="GO" id="GO:0044550">
    <property type="term" value="P:secondary metabolite biosynthetic process"/>
    <property type="evidence" value="ECO:0007669"/>
    <property type="project" value="TreeGrafter"/>
</dbReference>
<feature type="transmembrane region" description="Helical" evidence="6">
    <location>
        <begin position="1109"/>
        <end position="1129"/>
    </location>
</feature>
<dbReference type="Gene3D" id="2.160.10.10">
    <property type="entry name" value="Hexapeptide repeat proteins"/>
    <property type="match status" value="2"/>
</dbReference>
<evidence type="ECO:0000256" key="2">
    <source>
        <dbReference type="ARBA" id="ARBA00022553"/>
    </source>
</evidence>
<dbReference type="Gene3D" id="1.10.1200.10">
    <property type="entry name" value="ACP-like"/>
    <property type="match status" value="1"/>
</dbReference>
<dbReference type="NCBIfam" id="TIGR02353">
    <property type="entry name" value="NRPS_term_dom"/>
    <property type="match status" value="1"/>
</dbReference>
<feature type="transmembrane region" description="Helical" evidence="6">
    <location>
        <begin position="1135"/>
        <end position="1164"/>
    </location>
</feature>
<keyword evidence="4" id="KW-0677">Repeat</keyword>
<dbReference type="InterPro" id="IPR020845">
    <property type="entry name" value="AMP-binding_CS"/>
</dbReference>
<evidence type="ECO:0000256" key="1">
    <source>
        <dbReference type="ARBA" id="ARBA00022450"/>
    </source>
</evidence>
<dbReference type="InterPro" id="IPR009081">
    <property type="entry name" value="PP-bd_ACP"/>
</dbReference>
<dbReference type="Proteomes" id="UP000045782">
    <property type="component" value="Unassembled WGS sequence"/>
</dbReference>
<name>A0A0U0ZWE1_9MYCO</name>
<dbReference type="EMBL" id="CSWP01000016">
    <property type="protein sequence ID" value="CPV73967.1"/>
    <property type="molecule type" value="Genomic_DNA"/>
</dbReference>
<dbReference type="InterPro" id="IPR036736">
    <property type="entry name" value="ACP-like_sf"/>
</dbReference>
<keyword evidence="1" id="KW-0596">Phosphopantetheine</keyword>
<feature type="region of interest" description="Disordered" evidence="5">
    <location>
        <begin position="1"/>
        <end position="41"/>
    </location>
</feature>
<reference evidence="7 8" key="1">
    <citation type="submission" date="2015-03" db="EMBL/GenBank/DDBJ databases">
        <authorList>
            <person name="Murphy D."/>
        </authorList>
    </citation>
    <scope>NUCLEOTIDE SEQUENCE [LARGE SCALE GENOMIC DNA]</scope>
    <source>
        <strain evidence="7 8">PAP088</strain>
    </source>
</reference>
<dbReference type="GO" id="GO:0016740">
    <property type="term" value="F:transferase activity"/>
    <property type="evidence" value="ECO:0007669"/>
    <property type="project" value="UniProtKB-KW"/>
</dbReference>
<evidence type="ECO:0000313" key="8">
    <source>
        <dbReference type="Proteomes" id="UP000045782"/>
    </source>
</evidence>
<evidence type="ECO:0000256" key="5">
    <source>
        <dbReference type="SAM" id="MobiDB-lite"/>
    </source>
</evidence>
<dbReference type="InterPro" id="IPR018357">
    <property type="entry name" value="Hexapep_transf_CS"/>
</dbReference>